<comment type="caution">
    <text evidence="6">The sequence shown here is derived from an EMBL/GenBank/DDBJ whole genome shotgun (WGS) entry which is preliminary data.</text>
</comment>
<evidence type="ECO:0000313" key="6">
    <source>
        <dbReference type="EMBL" id="KKM83016.1"/>
    </source>
</evidence>
<dbReference type="InterPro" id="IPR009081">
    <property type="entry name" value="PP-bd_ACP"/>
</dbReference>
<sequence length="1595" mass="178459">DPQTYIKFCKIGALSEDGTYTFDARANGFVMGEGAGFLVLRRLEDAINDKNKIYAIISGYGGSSDGKGKGITAPNPDGQRLAIERALKASNLKPSDIQYLECHGTSTIVGDATELNVLREIFFNRNPDQKFAIGSIKSQIGHLKSAAGIAGIIKTVLALHHKIIPPSINYVTPNSSIDWDTSPYYVNTEPKNWISPETGIRRAGVSSFGFGGTNYHVILEEFLPQLYNISSLEGIKDEIPTQVPDLAHSSDRPPTELCFLFSGQGSQYVGMARELYQKFQVVRNTLDNANEICKNFADFDLLEIIFGSPNLTEEENSHKLRQTEYTQPAIYSVEMALVNFLKSEDISPGIVGGHSLGEFAALTTAGVLSFEDALKVVITRGRAMAELPPGIQYSMAAIFASPEIVKNTLDEISIEDVSISNYNSTSQTVISGEVSAIEDVVKIFSDKGIRALKLNVSNAFHSKFVAHAEEKLKKFLKSIEFRYPQIPVFSNVTGDAYSLNSEEIKTILLKQITSPVRWVDETLNIYQHGGRKFLEIGPKKALFFFTKDILKQHKEIEVNFTLSPKSPEEEHIHKIIDKFKSIKPKSSKGAIKTPSPSINVQNPREMVKVSKPLIKQDILSSNDELNKIRQLPFFNEFLEEQKELLSSILIHGFRDYLKKYQPSLENQYSTNGKRFNAAPVVITGVGIGLPGKNRKIFDDENINDILKGINLIEPISSEYQDQLFQKNIIRLEKSPNGNAKFIAIDDVSKVIHLAGQLGDFNPTEDFHLDSKMLNALDISFQLAICAGYEALKDAGIPLVRRNIKTSTGKILSGDWALPENLQDDTGIIFASAFPGYDNFAEEISEGRDKDFNRAFLFRVLSMGHSQFAQLIKAKGPNTSINAACASTPQAIGIAEDWIRIGRCKRVIVITGDNVTSKNLFQWIGAGFLASGAATTKSQWEEAVLPFGEGRNGIILGAGASAFVIEQESETKARGVKPIVEILGSYFANSAYHGTRLDTAHISQKLAEFVMEMEKRHGITKNELTNEGMFVSHETYSPARGGSAESELDALEKTFGEKAYDMMIINTKGYTGHAMGAGIEEAVAIKSMEKGRIPPIANLDRIDPNYAKFNFSKGSKERKKYALRFAAGFGSQLVIVLFRLASFNDRFNNPNYEQWLQNIGGSGKQLFTDGRVLKMNTERVSTVKTISVSPKTTEIPQKSTSFNTSEIINEVKHIIALKTGYDPEDIEETYDLEEDLGIDTIKQVEIFGEIREKWNIEVDESFNIADYRTINAIVLMLSEFLDSNLVSSKDIPSVDDKLLENKLIEIISEKTGYNVEDIDVKFDLEEDLGIDTVKQAEIFWELRNYLKISEDKEFNLVGLKNIKDIIQRIQEYLRFQNTEPDLVIDHKSTDTETGESTDRDQVKNLIKKVIADKTGYDVIDIEDNYDLEEDLGIDTIKQAEIFGELRTFYNVEESIEINITEIRTPNEITEFIMQFINKTSTLPEEKLEIPKIVGVSLEKSTKEEEEIYVSQVIPSRIFKLGQLEKVTKFKNLKTLIININSGLSNYQSLRKEFLKVGLEIQIFDIIGEENFVKSLKNKESEFPFDKDFNILILVVP</sequence>
<dbReference type="InterPro" id="IPR016036">
    <property type="entry name" value="Malonyl_transacylase_ACP-bd"/>
</dbReference>
<organism evidence="6">
    <name type="scientific">marine sediment metagenome</name>
    <dbReference type="NCBI Taxonomy" id="412755"/>
    <lineage>
        <taxon>unclassified sequences</taxon>
        <taxon>metagenomes</taxon>
        <taxon>ecological metagenomes</taxon>
    </lineage>
</organism>
<dbReference type="SUPFAM" id="SSF55048">
    <property type="entry name" value="Probable ACP-binding domain of malonyl-CoA ACP transacylase"/>
    <property type="match status" value="1"/>
</dbReference>
<dbReference type="InterPro" id="IPR032821">
    <property type="entry name" value="PKS_assoc"/>
</dbReference>
<dbReference type="InterPro" id="IPR014030">
    <property type="entry name" value="Ketoacyl_synth_N"/>
</dbReference>
<dbReference type="InterPro" id="IPR052568">
    <property type="entry name" value="PKS-FAS_Synthase"/>
</dbReference>
<dbReference type="Gene3D" id="3.40.366.10">
    <property type="entry name" value="Malonyl-Coenzyme A Acyl Carrier Protein, domain 2"/>
    <property type="match status" value="1"/>
</dbReference>
<evidence type="ECO:0000256" key="2">
    <source>
        <dbReference type="ARBA" id="ARBA00022553"/>
    </source>
</evidence>
<evidence type="ECO:0008006" key="7">
    <source>
        <dbReference type="Google" id="ProtNLM"/>
    </source>
</evidence>
<feature type="non-terminal residue" evidence="6">
    <location>
        <position position="1595"/>
    </location>
</feature>
<feature type="domain" description="Carrier" evidence="4">
    <location>
        <begin position="1396"/>
        <end position="1475"/>
    </location>
</feature>
<dbReference type="InterPro" id="IPR016039">
    <property type="entry name" value="Thiolase-like"/>
</dbReference>
<feature type="domain" description="Carrier" evidence="4">
    <location>
        <begin position="1293"/>
        <end position="1372"/>
    </location>
</feature>
<dbReference type="GO" id="GO:0004315">
    <property type="term" value="F:3-oxoacyl-[acyl-carrier-protein] synthase activity"/>
    <property type="evidence" value="ECO:0007669"/>
    <property type="project" value="InterPro"/>
</dbReference>
<dbReference type="InterPro" id="IPR016035">
    <property type="entry name" value="Acyl_Trfase/lysoPLipase"/>
</dbReference>
<proteinExistence type="predicted"/>
<dbReference type="InterPro" id="IPR020841">
    <property type="entry name" value="PKS_Beta-ketoAc_synthase_dom"/>
</dbReference>
<keyword evidence="2" id="KW-0597">Phosphoprotein</keyword>
<dbReference type="PROSITE" id="PS52004">
    <property type="entry name" value="KS3_2"/>
    <property type="match status" value="2"/>
</dbReference>
<dbReference type="SUPFAM" id="SSF47336">
    <property type="entry name" value="ACP-like"/>
    <property type="match status" value="3"/>
</dbReference>
<dbReference type="InterPro" id="IPR014043">
    <property type="entry name" value="Acyl_transferase_dom"/>
</dbReference>
<evidence type="ECO:0000259" key="4">
    <source>
        <dbReference type="PROSITE" id="PS50075"/>
    </source>
</evidence>
<dbReference type="InterPro" id="IPR036736">
    <property type="entry name" value="ACP-like_sf"/>
</dbReference>
<dbReference type="InterPro" id="IPR001227">
    <property type="entry name" value="Ac_transferase_dom_sf"/>
</dbReference>
<dbReference type="PROSITE" id="PS50075">
    <property type="entry name" value="CARRIER"/>
    <property type="match status" value="3"/>
</dbReference>
<feature type="domain" description="Ketosynthase family 3 (KS3)" evidence="5">
    <location>
        <begin position="677"/>
        <end position="1139"/>
    </location>
</feature>
<dbReference type="Pfam" id="PF16197">
    <property type="entry name" value="KAsynt_C_assoc"/>
    <property type="match status" value="1"/>
</dbReference>
<dbReference type="GO" id="GO:0006633">
    <property type="term" value="P:fatty acid biosynthetic process"/>
    <property type="evidence" value="ECO:0007669"/>
    <property type="project" value="InterPro"/>
</dbReference>
<gene>
    <name evidence="6" type="ORF">LCGC14_1313660</name>
</gene>
<feature type="domain" description="Carrier" evidence="4">
    <location>
        <begin position="1204"/>
        <end position="1280"/>
    </location>
</feature>
<dbReference type="SUPFAM" id="SSF52151">
    <property type="entry name" value="FabD/lysophospholipase-like"/>
    <property type="match status" value="1"/>
</dbReference>
<dbReference type="CDD" id="cd00833">
    <property type="entry name" value="PKS"/>
    <property type="match status" value="1"/>
</dbReference>
<keyword evidence="3" id="KW-0808">Transferase</keyword>
<dbReference type="PANTHER" id="PTHR43074">
    <property type="entry name" value="OMEGA-3 POLYUNSATURATED FATTY ACID SYNTHASE PFAB-RELATED"/>
    <property type="match status" value="1"/>
</dbReference>
<dbReference type="SUPFAM" id="SSF53901">
    <property type="entry name" value="Thiolase-like"/>
    <property type="match status" value="3"/>
</dbReference>
<reference evidence="6" key="1">
    <citation type="journal article" date="2015" name="Nature">
        <title>Complex archaea that bridge the gap between prokaryotes and eukaryotes.</title>
        <authorList>
            <person name="Spang A."/>
            <person name="Saw J.H."/>
            <person name="Jorgensen S.L."/>
            <person name="Zaremba-Niedzwiedzka K."/>
            <person name="Martijn J."/>
            <person name="Lind A.E."/>
            <person name="van Eijk R."/>
            <person name="Schleper C."/>
            <person name="Guy L."/>
            <person name="Ettema T.J."/>
        </authorList>
    </citation>
    <scope>NUCLEOTIDE SEQUENCE</scope>
</reference>
<dbReference type="Gene3D" id="3.30.70.250">
    <property type="entry name" value="Malonyl-CoA ACP transacylase, ACP-binding"/>
    <property type="match status" value="1"/>
</dbReference>
<dbReference type="InterPro" id="IPR014031">
    <property type="entry name" value="Ketoacyl_synth_C"/>
</dbReference>
<feature type="non-terminal residue" evidence="6">
    <location>
        <position position="1"/>
    </location>
</feature>
<dbReference type="EMBL" id="LAZR01007777">
    <property type="protein sequence ID" value="KKM83016.1"/>
    <property type="molecule type" value="Genomic_DNA"/>
</dbReference>
<dbReference type="PANTHER" id="PTHR43074:SF1">
    <property type="entry name" value="BETA-KETOACYL SYNTHASE FAMILY PROTEIN-RELATED"/>
    <property type="match status" value="1"/>
</dbReference>
<accession>A0A0F9L6P1</accession>
<evidence type="ECO:0000256" key="3">
    <source>
        <dbReference type="ARBA" id="ARBA00022679"/>
    </source>
</evidence>
<evidence type="ECO:0000256" key="1">
    <source>
        <dbReference type="ARBA" id="ARBA00022450"/>
    </source>
</evidence>
<keyword evidence="1" id="KW-0596">Phosphopantetheine</keyword>
<dbReference type="Pfam" id="PF00698">
    <property type="entry name" value="Acyl_transf_1"/>
    <property type="match status" value="1"/>
</dbReference>
<feature type="domain" description="Ketosynthase family 3 (KS3)" evidence="5">
    <location>
        <begin position="1"/>
        <end position="221"/>
    </location>
</feature>
<dbReference type="Pfam" id="PF00109">
    <property type="entry name" value="ketoacyl-synt"/>
    <property type="match status" value="2"/>
</dbReference>
<dbReference type="Gene3D" id="1.10.1200.10">
    <property type="entry name" value="ACP-like"/>
    <property type="match status" value="3"/>
</dbReference>
<dbReference type="Pfam" id="PF02801">
    <property type="entry name" value="Ketoacyl-synt_C"/>
    <property type="match status" value="1"/>
</dbReference>
<dbReference type="Gene3D" id="3.40.47.10">
    <property type="match status" value="3"/>
</dbReference>
<dbReference type="SMART" id="SM00827">
    <property type="entry name" value="PKS_AT"/>
    <property type="match status" value="1"/>
</dbReference>
<dbReference type="InterPro" id="IPR018201">
    <property type="entry name" value="Ketoacyl_synth_AS"/>
</dbReference>
<protein>
    <recommendedName>
        <fullName evidence="7">Carrier domain-containing protein</fullName>
    </recommendedName>
</protein>
<evidence type="ECO:0000259" key="5">
    <source>
        <dbReference type="PROSITE" id="PS52004"/>
    </source>
</evidence>
<dbReference type="SMART" id="SM00825">
    <property type="entry name" value="PKS_KS"/>
    <property type="match status" value="1"/>
</dbReference>
<dbReference type="PROSITE" id="PS00606">
    <property type="entry name" value="KS3_1"/>
    <property type="match status" value="1"/>
</dbReference>
<name>A0A0F9L6P1_9ZZZZ</name>
<dbReference type="Pfam" id="PF00550">
    <property type="entry name" value="PP-binding"/>
    <property type="match status" value="1"/>
</dbReference>